<organism evidence="4">
    <name type="scientific">Sheuella amnicola</name>
    <dbReference type="NCBI Taxonomy" id="2707330"/>
    <lineage>
        <taxon>Bacteria</taxon>
        <taxon>Pseudomonadati</taxon>
        <taxon>Pseudomonadota</taxon>
        <taxon>Betaproteobacteria</taxon>
        <taxon>Burkholderiales</taxon>
        <taxon>Alcaligenaceae</taxon>
        <taxon>Sheuella</taxon>
    </lineage>
</organism>
<dbReference type="AlphaFoldDB" id="A0A6B2QVI1"/>
<reference evidence="4" key="1">
    <citation type="submission" date="2020-02" db="EMBL/GenBank/DDBJ databases">
        <authorList>
            <person name="Chen W.-M."/>
        </authorList>
    </citation>
    <scope>NUCLEOTIDE SEQUENCE</scope>
    <source>
        <strain evidence="4">NBD-18</strain>
    </source>
</reference>
<proteinExistence type="inferred from homology"/>
<dbReference type="NCBIfam" id="NF009466">
    <property type="entry name" value="PRK12826.1-2"/>
    <property type="match status" value="1"/>
</dbReference>
<gene>
    <name evidence="4" type="ORF">G3I67_02845</name>
</gene>
<protein>
    <submittedName>
        <fullName evidence="4">SDR family oxidoreductase</fullName>
    </submittedName>
</protein>
<dbReference type="InterPro" id="IPR036291">
    <property type="entry name" value="NAD(P)-bd_dom_sf"/>
</dbReference>
<evidence type="ECO:0000313" key="4">
    <source>
        <dbReference type="EMBL" id="NDY82161.1"/>
    </source>
</evidence>
<comment type="caution">
    <text evidence="4">The sequence shown here is derived from an EMBL/GenBank/DDBJ whole genome shotgun (WGS) entry which is preliminary data.</text>
</comment>
<sequence>MTPNRHQGRTVLVTGAASGIGASISRQYAQEGAKLAVVDVNAEALEAHSESLRALGADVAWATADVSDYGQCASALEQLRRALSSDMDTLINNAGISPKVNGKPANFWEMDPSEWMRVVGVNLHGAFNWSRLVAPSMVEQRFGSIVNMSSVAAKFFVSFTAAHYGTTKAALIGMTRDLAGELGPHGITVNAIAPGRINTPLMRTASQATNDAIIQETALRRLGDPEDVAEMACFLTAPESRFVTGQVVDVAGGWLMT</sequence>
<dbReference type="Pfam" id="PF13561">
    <property type="entry name" value="adh_short_C2"/>
    <property type="match status" value="1"/>
</dbReference>
<dbReference type="PRINTS" id="PR00081">
    <property type="entry name" value="GDHRDH"/>
</dbReference>
<evidence type="ECO:0000259" key="3">
    <source>
        <dbReference type="SMART" id="SM00822"/>
    </source>
</evidence>
<evidence type="ECO:0000256" key="2">
    <source>
        <dbReference type="ARBA" id="ARBA00023002"/>
    </source>
</evidence>
<evidence type="ECO:0000256" key="1">
    <source>
        <dbReference type="ARBA" id="ARBA00006484"/>
    </source>
</evidence>
<dbReference type="PANTHER" id="PTHR42760">
    <property type="entry name" value="SHORT-CHAIN DEHYDROGENASES/REDUCTASES FAMILY MEMBER"/>
    <property type="match status" value="1"/>
</dbReference>
<name>A0A6B2QVI1_9BURK</name>
<dbReference type="InterPro" id="IPR002347">
    <property type="entry name" value="SDR_fam"/>
</dbReference>
<dbReference type="GO" id="GO:0016616">
    <property type="term" value="F:oxidoreductase activity, acting on the CH-OH group of donors, NAD or NADP as acceptor"/>
    <property type="evidence" value="ECO:0007669"/>
    <property type="project" value="TreeGrafter"/>
</dbReference>
<dbReference type="FunFam" id="3.40.50.720:FF:000173">
    <property type="entry name" value="3-oxoacyl-[acyl-carrier protein] reductase"/>
    <property type="match status" value="1"/>
</dbReference>
<dbReference type="PRINTS" id="PR00080">
    <property type="entry name" value="SDRFAMILY"/>
</dbReference>
<keyword evidence="2" id="KW-0560">Oxidoreductase</keyword>
<dbReference type="PROSITE" id="PS00061">
    <property type="entry name" value="ADH_SHORT"/>
    <property type="match status" value="1"/>
</dbReference>
<dbReference type="PANTHER" id="PTHR42760:SF133">
    <property type="entry name" value="3-OXOACYL-[ACYL-CARRIER-PROTEIN] REDUCTASE"/>
    <property type="match status" value="1"/>
</dbReference>
<dbReference type="Gene3D" id="3.40.50.720">
    <property type="entry name" value="NAD(P)-binding Rossmann-like Domain"/>
    <property type="match status" value="1"/>
</dbReference>
<dbReference type="SMART" id="SM00822">
    <property type="entry name" value="PKS_KR"/>
    <property type="match status" value="1"/>
</dbReference>
<accession>A0A6B2QVI1</accession>
<feature type="domain" description="Ketoreductase" evidence="3">
    <location>
        <begin position="9"/>
        <end position="195"/>
    </location>
</feature>
<comment type="similarity">
    <text evidence="1">Belongs to the short-chain dehydrogenases/reductases (SDR) family.</text>
</comment>
<dbReference type="SUPFAM" id="SSF51735">
    <property type="entry name" value="NAD(P)-binding Rossmann-fold domains"/>
    <property type="match status" value="1"/>
</dbReference>
<dbReference type="RefSeq" id="WP_163651485.1">
    <property type="nucleotide sequence ID" value="NZ_JAAGRN010000002.1"/>
</dbReference>
<dbReference type="InterPro" id="IPR057326">
    <property type="entry name" value="KR_dom"/>
</dbReference>
<dbReference type="InterPro" id="IPR020904">
    <property type="entry name" value="Sc_DH/Rdtase_CS"/>
</dbReference>
<dbReference type="EMBL" id="JAAGRN010000002">
    <property type="protein sequence ID" value="NDY82161.1"/>
    <property type="molecule type" value="Genomic_DNA"/>
</dbReference>